<feature type="chain" id="PRO_5017478963" evidence="2">
    <location>
        <begin position="27"/>
        <end position="584"/>
    </location>
</feature>
<dbReference type="PROSITE" id="PS51277">
    <property type="entry name" value="BURP"/>
    <property type="match status" value="1"/>
</dbReference>
<feature type="compositionally biased region" description="Polar residues" evidence="1">
    <location>
        <begin position="336"/>
        <end position="350"/>
    </location>
</feature>
<sequence length="584" mass="65612">MATTPLALKFLTVVLFFFMIGQDINARDLKVELQDHDQVDSNDKPYITQYGGSRPNYPASYTTTKHNKHISHLEKLSEPYMNGGYRLAYGKHEAKNPDYTTGYKTHTHESNDKLSEPYMNGGYRLAYGKHEANNPDYTTGYKTHTHESNEKLSEPYMNGGYRLAYGKHEANNPDYTTGYKTHTHESNEKLSEPYMNGGYRLAYGKHEAKNPDYTTGYKTHTHESNEKLSEPYMNGGYRLAYGKHEAKNADYTTGYKTHTHESNEKLSEPYMNGGYRLAYGKHEAKNPDYITGYKTHTPESHESNELYVSAYGNHEAKQPNYLIGNISVGNDPKDPPSTTSKDLEGSQSPNLDRTEAFKVGFFNLDDLYVGNVMTLQFPVQVVSPFLSKKEADSIPLAMSQLPSVLQLLSIPEDSPQAKSMINSLGECESETITGETKTCANSLESMLEFVNTIFGSDAKISILTTNKPSPTAVPLQKYTILEVSHDIDAPKWVACHPLSYPYAIYFCHYIATGTRVFKVSLVGDENGDKMEAVGICHLDTSDWNPDHIIFRQLSIKAGKNSPVCHFLPVNHLLWVPMQPSKATM</sequence>
<protein>
    <submittedName>
        <fullName evidence="4">Putative BURP domain-containing protein</fullName>
    </submittedName>
</protein>
<feature type="region of interest" description="Disordered" evidence="1">
    <location>
        <begin position="323"/>
        <end position="350"/>
    </location>
</feature>
<dbReference type="PANTHER" id="PTHR31236:SF59">
    <property type="entry name" value="BURP DOMAIN PROTEIN"/>
    <property type="match status" value="1"/>
</dbReference>
<evidence type="ECO:0000256" key="1">
    <source>
        <dbReference type="SAM" id="MobiDB-lite"/>
    </source>
</evidence>
<dbReference type="AlphaFoldDB" id="A0A396I6M5"/>
<reference evidence="4" key="1">
    <citation type="journal article" date="2018" name="Nat. Plants">
        <title>Whole-genome landscape of Medicago truncatula symbiotic genes.</title>
        <authorList>
            <person name="Pecrix Y."/>
            <person name="Gamas P."/>
            <person name="Carrere S."/>
        </authorList>
    </citation>
    <scope>NUCLEOTIDE SEQUENCE</scope>
    <source>
        <tissue evidence="4">Leaves</tissue>
    </source>
</reference>
<gene>
    <name evidence="4" type="ORF">MtrunA17_Chr4g0034721</name>
</gene>
<evidence type="ECO:0000259" key="3">
    <source>
        <dbReference type="PROSITE" id="PS51277"/>
    </source>
</evidence>
<proteinExistence type="predicted"/>
<feature type="signal peptide" evidence="2">
    <location>
        <begin position="1"/>
        <end position="26"/>
    </location>
</feature>
<evidence type="ECO:0000256" key="2">
    <source>
        <dbReference type="SAM" id="SignalP"/>
    </source>
</evidence>
<comment type="caution">
    <text evidence="4">The sequence shown here is derived from an EMBL/GenBank/DDBJ whole genome shotgun (WGS) entry which is preliminary data.</text>
</comment>
<feature type="domain" description="BURP" evidence="3">
    <location>
        <begin position="361"/>
        <end position="577"/>
    </location>
</feature>
<organism evidence="4">
    <name type="scientific">Medicago truncatula</name>
    <name type="common">Barrel medic</name>
    <name type="synonym">Medicago tribuloides</name>
    <dbReference type="NCBI Taxonomy" id="3880"/>
    <lineage>
        <taxon>Eukaryota</taxon>
        <taxon>Viridiplantae</taxon>
        <taxon>Streptophyta</taxon>
        <taxon>Embryophyta</taxon>
        <taxon>Tracheophyta</taxon>
        <taxon>Spermatophyta</taxon>
        <taxon>Magnoliopsida</taxon>
        <taxon>eudicotyledons</taxon>
        <taxon>Gunneridae</taxon>
        <taxon>Pentapetalae</taxon>
        <taxon>rosids</taxon>
        <taxon>fabids</taxon>
        <taxon>Fabales</taxon>
        <taxon>Fabaceae</taxon>
        <taxon>Papilionoideae</taxon>
        <taxon>50 kb inversion clade</taxon>
        <taxon>NPAAA clade</taxon>
        <taxon>Hologalegina</taxon>
        <taxon>IRL clade</taxon>
        <taxon>Trifolieae</taxon>
        <taxon>Medicago</taxon>
    </lineage>
</organism>
<accession>A0A396I6M5</accession>
<dbReference type="SMART" id="SM01045">
    <property type="entry name" value="BURP"/>
    <property type="match status" value="1"/>
</dbReference>
<dbReference type="OrthoDB" id="1909293at2759"/>
<dbReference type="Pfam" id="PF03181">
    <property type="entry name" value="BURP"/>
    <property type="match status" value="1"/>
</dbReference>
<dbReference type="EMBL" id="PSQE01000004">
    <property type="protein sequence ID" value="RHN61266.1"/>
    <property type="molecule type" value="Genomic_DNA"/>
</dbReference>
<evidence type="ECO:0000313" key="4">
    <source>
        <dbReference type="EMBL" id="RHN61266.1"/>
    </source>
</evidence>
<dbReference type="PANTHER" id="PTHR31236">
    <property type="entry name" value="BURP DOMAIN PROTEIN USPL1-LIKE"/>
    <property type="match status" value="1"/>
</dbReference>
<dbReference type="Gramene" id="rna23707">
    <property type="protein sequence ID" value="RHN61266.1"/>
    <property type="gene ID" value="gene23707"/>
</dbReference>
<name>A0A396I6M5_MEDTR</name>
<dbReference type="InterPro" id="IPR044816">
    <property type="entry name" value="BURP"/>
</dbReference>
<dbReference type="Proteomes" id="UP000265566">
    <property type="component" value="Chromosome 4"/>
</dbReference>
<dbReference type="InterPro" id="IPR004873">
    <property type="entry name" value="BURP_dom"/>
</dbReference>
<keyword evidence="2" id="KW-0732">Signal</keyword>